<dbReference type="InterPro" id="IPR012334">
    <property type="entry name" value="Pectin_lyas_fold"/>
</dbReference>
<proteinExistence type="predicted"/>
<evidence type="ECO:0000313" key="7">
    <source>
        <dbReference type="Proteomes" id="UP000282423"/>
    </source>
</evidence>
<keyword evidence="1" id="KW-0479">Metal-binding</keyword>
<keyword evidence="7" id="KW-1185">Reference proteome</keyword>
<evidence type="ECO:0000256" key="3">
    <source>
        <dbReference type="SAM" id="MobiDB-lite"/>
    </source>
</evidence>
<keyword evidence="2" id="KW-0325">Glycoprotein</keyword>
<evidence type="ECO:0000256" key="1">
    <source>
        <dbReference type="ARBA" id="ARBA00022723"/>
    </source>
</evidence>
<evidence type="ECO:0000256" key="4">
    <source>
        <dbReference type="SAM" id="SignalP"/>
    </source>
</evidence>
<dbReference type="RefSeq" id="WP_121120584.1">
    <property type="nucleotide sequence ID" value="NZ_RBWS01000001.1"/>
</dbReference>
<dbReference type="Gene3D" id="2.60.40.10">
    <property type="entry name" value="Immunoglobulins"/>
    <property type="match status" value="1"/>
</dbReference>
<gene>
    <name evidence="6" type="ORF">D7322_00810</name>
</gene>
<feature type="domain" description="Fibronectin type-III" evidence="5">
    <location>
        <begin position="35"/>
        <end position="125"/>
    </location>
</feature>
<dbReference type="InterPro" id="IPR013783">
    <property type="entry name" value="Ig-like_fold"/>
</dbReference>
<dbReference type="Gene3D" id="2.160.20.10">
    <property type="entry name" value="Single-stranded right-handed beta-helix, Pectin lyase-like"/>
    <property type="match status" value="1"/>
</dbReference>
<feature type="region of interest" description="Disordered" evidence="3">
    <location>
        <begin position="494"/>
        <end position="561"/>
    </location>
</feature>
<dbReference type="PANTHER" id="PTHR42970">
    <property type="entry name" value="PECTATE LYASE C-RELATED"/>
    <property type="match status" value="1"/>
</dbReference>
<organism evidence="6 7">
    <name type="scientific">Sphingobacterium puteale</name>
    <dbReference type="NCBI Taxonomy" id="2420510"/>
    <lineage>
        <taxon>Bacteria</taxon>
        <taxon>Pseudomonadati</taxon>
        <taxon>Bacteroidota</taxon>
        <taxon>Sphingobacteriia</taxon>
        <taxon>Sphingobacteriales</taxon>
        <taxon>Sphingobacteriaceae</taxon>
        <taxon>Sphingobacterium</taxon>
    </lineage>
</organism>
<keyword evidence="6" id="KW-0456">Lyase</keyword>
<keyword evidence="4" id="KW-0732">Signal</keyword>
<dbReference type="InterPro" id="IPR003961">
    <property type="entry name" value="FN3_dom"/>
</dbReference>
<dbReference type="OrthoDB" id="8737820at2"/>
<feature type="signal peptide" evidence="4">
    <location>
        <begin position="1"/>
        <end position="17"/>
    </location>
</feature>
<dbReference type="SUPFAM" id="SSF49265">
    <property type="entry name" value="Fibronectin type III"/>
    <property type="match status" value="1"/>
</dbReference>
<evidence type="ECO:0000259" key="5">
    <source>
        <dbReference type="PROSITE" id="PS50853"/>
    </source>
</evidence>
<feature type="chain" id="PRO_5019031354" evidence="4">
    <location>
        <begin position="18"/>
        <end position="577"/>
    </location>
</feature>
<dbReference type="AlphaFoldDB" id="A0A420W3R7"/>
<reference evidence="6 7" key="1">
    <citation type="submission" date="2018-10" db="EMBL/GenBank/DDBJ databases">
        <title>Sphingobacterium sp. M05W1-28.</title>
        <authorList>
            <person name="Cai H."/>
        </authorList>
    </citation>
    <scope>NUCLEOTIDE SEQUENCE [LARGE SCALE GENOMIC DNA]</scope>
    <source>
        <strain evidence="6 7">M05W1-28</strain>
    </source>
</reference>
<dbReference type="PROSITE" id="PS50853">
    <property type="entry name" value="FN3"/>
    <property type="match status" value="1"/>
</dbReference>
<dbReference type="Proteomes" id="UP000282423">
    <property type="component" value="Unassembled WGS sequence"/>
</dbReference>
<dbReference type="CDD" id="cd00063">
    <property type="entry name" value="FN3"/>
    <property type="match status" value="1"/>
</dbReference>
<comment type="caution">
    <text evidence="6">The sequence shown here is derived from an EMBL/GenBank/DDBJ whole genome shotgun (WGS) entry which is preliminary data.</text>
</comment>
<protein>
    <submittedName>
        <fullName evidence="6">Pectate lyase</fullName>
    </submittedName>
</protein>
<accession>A0A420W3R7</accession>
<name>A0A420W3R7_9SPHI</name>
<dbReference type="PANTHER" id="PTHR42970:SF1">
    <property type="entry name" value="PECTATE LYASE C-RELATED"/>
    <property type="match status" value="1"/>
</dbReference>
<evidence type="ECO:0000313" key="6">
    <source>
        <dbReference type="EMBL" id="RKO73249.1"/>
    </source>
</evidence>
<dbReference type="InterPro" id="IPR011050">
    <property type="entry name" value="Pectin_lyase_fold/virulence"/>
</dbReference>
<dbReference type="InterPro" id="IPR052063">
    <property type="entry name" value="Polysaccharide_Lyase_1"/>
</dbReference>
<dbReference type="Pfam" id="PF00041">
    <property type="entry name" value="fn3"/>
    <property type="match status" value="1"/>
</dbReference>
<sequence length="577" mass="62953">MMKLSTVLLLTTVSMYAACSKSIVQQPDNGGVLADPSNLNVQVEGTKANFSWTKDPMADGYFLQLAEGTSFGKAAYSSDTIQNEQYAFADLKPKTDYTLRIRAIDQDNPAFTSRSIYKSFQTGAVAVEPIYAFPGAEGFARQVTGGRGGRVIKVINLNDAGPGSLREALDQTGARIIVFEVSGNIVLKSNLDIKNGDVTIAGQSAPGDGICLQDYPVSIKADNIVVRFLRFRMGDRKQVEGDAIGGFERKNILVDHCSMSWSTDECASFYNNDNFTMQWCIVAESLRLSAHAKGAHGYGAIWGGKKATFHHNLVAHHDSRNPRLGEREGSAYALTDLVDIRNNVFYNWASNSGYGGEAMHVNIVNNYYKPGPATRSGVRGRIVSIDKYLKNEASPIYNKWGEFYVQGNFIEGNVLANSDNWTNAVANQFNAKYGILDAATLSAIQLTAALPIEDNVKTESAEQAYHTVLEKVGASLVRDDADIRIINTVKNGNFTANGSSGDERSRNGIIDSQDDVGGWPQLKQGTVLKDSDGDGMPDAWETANKLDPNKPNANDRDLSPGYDNVEVYLNSLVKHLY</sequence>
<dbReference type="EMBL" id="RBWS01000001">
    <property type="protein sequence ID" value="RKO73249.1"/>
    <property type="molecule type" value="Genomic_DNA"/>
</dbReference>
<dbReference type="InterPro" id="IPR036116">
    <property type="entry name" value="FN3_sf"/>
</dbReference>
<dbReference type="GO" id="GO:0046872">
    <property type="term" value="F:metal ion binding"/>
    <property type="evidence" value="ECO:0007669"/>
    <property type="project" value="UniProtKB-KW"/>
</dbReference>
<dbReference type="GO" id="GO:0016829">
    <property type="term" value="F:lyase activity"/>
    <property type="evidence" value="ECO:0007669"/>
    <property type="project" value="UniProtKB-KW"/>
</dbReference>
<dbReference type="SUPFAM" id="SSF51126">
    <property type="entry name" value="Pectin lyase-like"/>
    <property type="match status" value="1"/>
</dbReference>
<evidence type="ECO:0000256" key="2">
    <source>
        <dbReference type="ARBA" id="ARBA00023180"/>
    </source>
</evidence>